<organism evidence="15 16">
    <name type="scientific">Candidatus Dojkabacteria bacterium</name>
    <dbReference type="NCBI Taxonomy" id="2099670"/>
    <lineage>
        <taxon>Bacteria</taxon>
        <taxon>Candidatus Dojkabacteria</taxon>
    </lineage>
</organism>
<feature type="transmembrane region" description="Helical" evidence="13">
    <location>
        <begin position="151"/>
        <end position="168"/>
    </location>
</feature>
<keyword evidence="12 13" id="KW-0472">Membrane</keyword>
<comment type="subcellular location">
    <subcellularLocation>
        <location evidence="2">Membrane</location>
        <topology evidence="2">Multi-pass membrane protein</topology>
    </subcellularLocation>
</comment>
<dbReference type="PANTHER" id="PTHR47354">
    <property type="entry name" value="NADH OXIDOREDUCTASE HCR"/>
    <property type="match status" value="1"/>
</dbReference>
<evidence type="ECO:0000259" key="14">
    <source>
        <dbReference type="PROSITE" id="PS51384"/>
    </source>
</evidence>
<evidence type="ECO:0000256" key="4">
    <source>
        <dbReference type="ARBA" id="ARBA00022692"/>
    </source>
</evidence>
<reference evidence="15" key="1">
    <citation type="submission" date="2020-04" db="EMBL/GenBank/DDBJ databases">
        <authorList>
            <person name="Zhang T."/>
        </authorList>
    </citation>
    <scope>NUCLEOTIDE SEQUENCE</scope>
    <source>
        <strain evidence="15">HKST-UBA16</strain>
    </source>
</reference>
<feature type="transmembrane region" description="Helical" evidence="13">
    <location>
        <begin position="80"/>
        <end position="100"/>
    </location>
</feature>
<dbReference type="PANTHER" id="PTHR47354:SF8">
    <property type="entry name" value="1,2-PHENYLACETYL-COA EPOXIDASE, SUBUNIT E"/>
    <property type="match status" value="1"/>
</dbReference>
<dbReference type="InterPro" id="IPR001433">
    <property type="entry name" value="OxRdtase_FAD/NAD-bd"/>
</dbReference>
<dbReference type="InterPro" id="IPR039261">
    <property type="entry name" value="FNR_nucleotide-bd"/>
</dbReference>
<evidence type="ECO:0000256" key="11">
    <source>
        <dbReference type="ARBA" id="ARBA00023014"/>
    </source>
</evidence>
<protein>
    <submittedName>
        <fullName evidence="15">Ferric reductase-like transmembrane domain-containing protein</fullName>
    </submittedName>
</protein>
<reference evidence="15" key="2">
    <citation type="journal article" date="2021" name="Microbiome">
        <title>Successional dynamics and alternative stable states in a saline activated sludge microbial community over 9 years.</title>
        <authorList>
            <person name="Wang Y."/>
            <person name="Ye J."/>
            <person name="Ju F."/>
            <person name="Liu L."/>
            <person name="Boyd J.A."/>
            <person name="Deng Y."/>
            <person name="Parks D.H."/>
            <person name="Jiang X."/>
            <person name="Yin X."/>
            <person name="Woodcroft B.J."/>
            <person name="Tyson G.W."/>
            <person name="Hugenholtz P."/>
            <person name="Polz M.F."/>
            <person name="Zhang T."/>
        </authorList>
    </citation>
    <scope>NUCLEOTIDE SEQUENCE</scope>
    <source>
        <strain evidence="15">HKST-UBA16</strain>
    </source>
</reference>
<evidence type="ECO:0000256" key="3">
    <source>
        <dbReference type="ARBA" id="ARBA00022630"/>
    </source>
</evidence>
<evidence type="ECO:0000256" key="1">
    <source>
        <dbReference type="ARBA" id="ARBA00001974"/>
    </source>
</evidence>
<keyword evidence="8 13" id="KW-1133">Transmembrane helix</keyword>
<keyword evidence="7" id="KW-0274">FAD</keyword>
<dbReference type="InterPro" id="IPR017938">
    <property type="entry name" value="Riboflavin_synthase-like_b-brl"/>
</dbReference>
<dbReference type="InterPro" id="IPR050415">
    <property type="entry name" value="MRET"/>
</dbReference>
<keyword evidence="11" id="KW-0411">Iron-sulfur</keyword>
<evidence type="ECO:0000313" key="15">
    <source>
        <dbReference type="EMBL" id="MCA9375055.1"/>
    </source>
</evidence>
<keyword evidence="10" id="KW-0408">Iron</keyword>
<sequence length="424" mass="47182">MKISKPVIFTVALITITFNLWILSKDSLSIISLDPLKSLSQIAALIGVVLLGYELLLISRAKWLEKLIGPLDKVYKYHRHLGIASVIAITTHASTLILGALPNTLLAKAYIIPNLANKPYSAGIVGIYLMLTTVAVSLYTKLPYHLWKLTHRILTLSTLFAAFHILTIGSDLANSFSLRLWIWGSLLIGVTSMIYKVFFYKAISQKFQYKITSVETRGQVNILSMTPVSEKLAYEPGQFGYFTFHSEAVTGEEHPFSFASQPDSEVLKIGVKNLGDFTKNLSKLEKGDLVEIRGGYGGFGKDLGIAHKEIWVAGGIGITPFLSITPRTETILYYCTRNENDAVFLPELHEMKARSDGKLTVIHHQSDTQGYFNPELVREELNHDSEVCFRVCGPLPMMGGIKDFVVELSKPNVSLVHEDFSLLN</sequence>
<evidence type="ECO:0000256" key="10">
    <source>
        <dbReference type="ARBA" id="ARBA00023004"/>
    </source>
</evidence>
<dbReference type="Gene3D" id="2.40.30.10">
    <property type="entry name" value="Translation factors"/>
    <property type="match status" value="1"/>
</dbReference>
<keyword evidence="4 13" id="KW-0812">Transmembrane</keyword>
<dbReference type="Pfam" id="PF01794">
    <property type="entry name" value="Ferric_reduct"/>
    <property type="match status" value="1"/>
</dbReference>
<evidence type="ECO:0000256" key="13">
    <source>
        <dbReference type="SAM" id="Phobius"/>
    </source>
</evidence>
<keyword evidence="5" id="KW-0001">2Fe-2S</keyword>
<dbReference type="Pfam" id="PF08022">
    <property type="entry name" value="FAD_binding_8"/>
    <property type="match status" value="1"/>
</dbReference>
<feature type="transmembrane region" description="Helical" evidence="13">
    <location>
        <begin position="120"/>
        <end position="139"/>
    </location>
</feature>
<keyword evidence="9" id="KW-0560">Oxidoreductase</keyword>
<dbReference type="GO" id="GO:0016020">
    <property type="term" value="C:membrane"/>
    <property type="evidence" value="ECO:0007669"/>
    <property type="project" value="UniProtKB-SubCell"/>
</dbReference>
<dbReference type="InterPro" id="IPR017927">
    <property type="entry name" value="FAD-bd_FR_type"/>
</dbReference>
<dbReference type="Gene3D" id="3.40.50.80">
    <property type="entry name" value="Nucleotide-binding domain of ferredoxin-NADP reductase (FNR) module"/>
    <property type="match status" value="1"/>
</dbReference>
<dbReference type="SUPFAM" id="SSF52343">
    <property type="entry name" value="Ferredoxin reductase-like, C-terminal NADP-linked domain"/>
    <property type="match status" value="1"/>
</dbReference>
<evidence type="ECO:0000256" key="9">
    <source>
        <dbReference type="ARBA" id="ARBA00023002"/>
    </source>
</evidence>
<feature type="transmembrane region" description="Helical" evidence="13">
    <location>
        <begin position="180"/>
        <end position="200"/>
    </location>
</feature>
<feature type="domain" description="FAD-binding FR-type" evidence="14">
    <location>
        <begin position="204"/>
        <end position="302"/>
    </location>
</feature>
<dbReference type="InterPro" id="IPR013130">
    <property type="entry name" value="Fe3_Rdtase_TM_dom"/>
</dbReference>
<evidence type="ECO:0000256" key="7">
    <source>
        <dbReference type="ARBA" id="ARBA00022827"/>
    </source>
</evidence>
<comment type="caution">
    <text evidence="15">The sequence shown here is derived from an EMBL/GenBank/DDBJ whole genome shotgun (WGS) entry which is preliminary data.</text>
</comment>
<gene>
    <name evidence="15" type="ORF">KC622_01850</name>
</gene>
<dbReference type="GO" id="GO:0051537">
    <property type="term" value="F:2 iron, 2 sulfur cluster binding"/>
    <property type="evidence" value="ECO:0007669"/>
    <property type="project" value="UniProtKB-KW"/>
</dbReference>
<evidence type="ECO:0000313" key="16">
    <source>
        <dbReference type="Proteomes" id="UP000748332"/>
    </source>
</evidence>
<name>A0A955HX90_9BACT</name>
<keyword evidence="3" id="KW-0285">Flavoprotein</keyword>
<proteinExistence type="predicted"/>
<dbReference type="GO" id="GO:0046872">
    <property type="term" value="F:metal ion binding"/>
    <property type="evidence" value="ECO:0007669"/>
    <property type="project" value="UniProtKB-KW"/>
</dbReference>
<dbReference type="AlphaFoldDB" id="A0A955HX90"/>
<dbReference type="Proteomes" id="UP000748332">
    <property type="component" value="Unassembled WGS sequence"/>
</dbReference>
<feature type="transmembrane region" description="Helical" evidence="13">
    <location>
        <begin position="7"/>
        <end position="24"/>
    </location>
</feature>
<evidence type="ECO:0000256" key="8">
    <source>
        <dbReference type="ARBA" id="ARBA00022989"/>
    </source>
</evidence>
<evidence type="ECO:0000256" key="6">
    <source>
        <dbReference type="ARBA" id="ARBA00022723"/>
    </source>
</evidence>
<dbReference type="SUPFAM" id="SSF63380">
    <property type="entry name" value="Riboflavin synthase domain-like"/>
    <property type="match status" value="1"/>
</dbReference>
<dbReference type="EMBL" id="JAGQLM010000075">
    <property type="protein sequence ID" value="MCA9375055.1"/>
    <property type="molecule type" value="Genomic_DNA"/>
</dbReference>
<comment type="cofactor">
    <cofactor evidence="1">
        <name>FAD</name>
        <dbReference type="ChEBI" id="CHEBI:57692"/>
    </cofactor>
</comment>
<evidence type="ECO:0000256" key="5">
    <source>
        <dbReference type="ARBA" id="ARBA00022714"/>
    </source>
</evidence>
<accession>A0A955HX90</accession>
<dbReference type="GO" id="GO:0050660">
    <property type="term" value="F:flavin adenine dinucleotide binding"/>
    <property type="evidence" value="ECO:0007669"/>
    <property type="project" value="TreeGrafter"/>
</dbReference>
<evidence type="ECO:0000256" key="2">
    <source>
        <dbReference type="ARBA" id="ARBA00004141"/>
    </source>
</evidence>
<dbReference type="PROSITE" id="PS51384">
    <property type="entry name" value="FAD_FR"/>
    <property type="match status" value="1"/>
</dbReference>
<dbReference type="GO" id="GO:0016491">
    <property type="term" value="F:oxidoreductase activity"/>
    <property type="evidence" value="ECO:0007669"/>
    <property type="project" value="UniProtKB-KW"/>
</dbReference>
<feature type="transmembrane region" description="Helical" evidence="13">
    <location>
        <begin position="39"/>
        <end position="59"/>
    </location>
</feature>
<dbReference type="InterPro" id="IPR013112">
    <property type="entry name" value="FAD-bd_8"/>
</dbReference>
<dbReference type="Pfam" id="PF00175">
    <property type="entry name" value="NAD_binding_1"/>
    <property type="match status" value="1"/>
</dbReference>
<keyword evidence="6" id="KW-0479">Metal-binding</keyword>
<evidence type="ECO:0000256" key="12">
    <source>
        <dbReference type="ARBA" id="ARBA00023136"/>
    </source>
</evidence>